<protein>
    <submittedName>
        <fullName evidence="1">Uncharacterized protein</fullName>
    </submittedName>
</protein>
<dbReference type="EMBL" id="CM037616">
    <property type="protein sequence ID" value="KAH7991572.1"/>
    <property type="molecule type" value="Genomic_DNA"/>
</dbReference>
<proteinExistence type="predicted"/>
<reference evidence="1" key="1">
    <citation type="submission" date="2021-08" db="EMBL/GenBank/DDBJ databases">
        <title>The first chromosome-level gecko genome reveals the dynamic sex chromosomes of Neotropical dwarf geckos (Sphaerodactylidae: Sphaerodactylus).</title>
        <authorList>
            <person name="Pinto B.J."/>
            <person name="Keating S.E."/>
            <person name="Gamble T."/>
        </authorList>
    </citation>
    <scope>NUCLEOTIDE SEQUENCE</scope>
    <source>
        <strain evidence="1">TG3544</strain>
    </source>
</reference>
<evidence type="ECO:0000313" key="1">
    <source>
        <dbReference type="EMBL" id="KAH7991572.1"/>
    </source>
</evidence>
<organism evidence="1 2">
    <name type="scientific">Sphaerodactylus townsendi</name>
    <dbReference type="NCBI Taxonomy" id="933632"/>
    <lineage>
        <taxon>Eukaryota</taxon>
        <taxon>Metazoa</taxon>
        <taxon>Chordata</taxon>
        <taxon>Craniata</taxon>
        <taxon>Vertebrata</taxon>
        <taxon>Euteleostomi</taxon>
        <taxon>Lepidosauria</taxon>
        <taxon>Squamata</taxon>
        <taxon>Bifurcata</taxon>
        <taxon>Gekkota</taxon>
        <taxon>Sphaerodactylidae</taxon>
        <taxon>Sphaerodactylus</taxon>
    </lineage>
</organism>
<dbReference type="Proteomes" id="UP000827872">
    <property type="component" value="Linkage Group LG03"/>
</dbReference>
<gene>
    <name evidence="1" type="ORF">K3G42_007399</name>
</gene>
<comment type="caution">
    <text evidence="1">The sequence shown here is derived from an EMBL/GenBank/DDBJ whole genome shotgun (WGS) entry which is preliminary data.</text>
</comment>
<sequence length="139" mass="15426">MLCLGRGRDALHPGLKWKALCWSVIRHRLPSLWYPEARCGLEQPARVSRAAWHQYAKSLHPAVSKEMASAELAQETKASEAEDAEREKTLDLLVPGQASPLSNDQDDCAAATGSENEEENPVVLASLSRGFRRSDMRML</sequence>
<evidence type="ECO:0000313" key="2">
    <source>
        <dbReference type="Proteomes" id="UP000827872"/>
    </source>
</evidence>
<keyword evidence="2" id="KW-1185">Reference proteome</keyword>
<name>A0ACB8EG36_9SAUR</name>
<accession>A0ACB8EG36</accession>